<keyword evidence="2" id="KW-1185">Reference proteome</keyword>
<evidence type="ECO:0000313" key="2">
    <source>
        <dbReference type="Proteomes" id="UP000265618"/>
    </source>
</evidence>
<sequence>MQVASKVPRRLEIASKVPQHYPSGGVVAHVPPNPDTDEEIAEAAREAEARDTSDSFWAFVTEVDWEHKWNLPSTLELVTERYTPEERRGIYNHVSDLMGGISSLIYSNLYRGLDFVGGDDFCHYDLPAECVARGKAFYYKMLGDVHALSAFAQEGTVHENFSYLFH</sequence>
<dbReference type="AlphaFoldDB" id="A0A9K3CU93"/>
<reference evidence="1 2" key="1">
    <citation type="journal article" date="2018" name="PLoS ONE">
        <title>The draft genome of Kipferlia bialata reveals reductive genome evolution in fornicate parasites.</title>
        <authorList>
            <person name="Tanifuji G."/>
            <person name="Takabayashi S."/>
            <person name="Kume K."/>
            <person name="Takagi M."/>
            <person name="Nakayama T."/>
            <person name="Kamikawa R."/>
            <person name="Inagaki Y."/>
            <person name="Hashimoto T."/>
        </authorList>
    </citation>
    <scope>NUCLEOTIDE SEQUENCE [LARGE SCALE GENOMIC DNA]</scope>
    <source>
        <strain evidence="1">NY0173</strain>
    </source>
</reference>
<dbReference type="EMBL" id="BDIP01000473">
    <property type="protein sequence ID" value="GIQ81709.1"/>
    <property type="molecule type" value="Genomic_DNA"/>
</dbReference>
<evidence type="ECO:0000313" key="1">
    <source>
        <dbReference type="EMBL" id="GIQ81709.1"/>
    </source>
</evidence>
<proteinExistence type="predicted"/>
<accession>A0A9K3CU93</accession>
<protein>
    <submittedName>
        <fullName evidence="1">Uncharacterized protein</fullName>
    </submittedName>
</protein>
<dbReference type="Proteomes" id="UP000265618">
    <property type="component" value="Unassembled WGS sequence"/>
</dbReference>
<name>A0A9K3CU93_9EUKA</name>
<gene>
    <name evidence="1" type="ORF">KIPB_002710</name>
</gene>
<organism evidence="1 2">
    <name type="scientific">Kipferlia bialata</name>
    <dbReference type="NCBI Taxonomy" id="797122"/>
    <lineage>
        <taxon>Eukaryota</taxon>
        <taxon>Metamonada</taxon>
        <taxon>Carpediemonas-like organisms</taxon>
        <taxon>Kipferlia</taxon>
    </lineage>
</organism>
<comment type="caution">
    <text evidence="1">The sequence shown here is derived from an EMBL/GenBank/DDBJ whole genome shotgun (WGS) entry which is preliminary data.</text>
</comment>